<keyword evidence="3" id="KW-1185">Reference proteome</keyword>
<dbReference type="Gene3D" id="2.70.70.10">
    <property type="entry name" value="Glucose Permease (Domain IIA)"/>
    <property type="match status" value="1"/>
</dbReference>
<dbReference type="InterPro" id="IPR050570">
    <property type="entry name" value="Cell_wall_metabolism_enzyme"/>
</dbReference>
<protein>
    <submittedName>
        <fullName evidence="2">M23 family metallopeptidase</fullName>
        <ecNumber evidence="2">3.4.-.-</ecNumber>
    </submittedName>
</protein>
<keyword evidence="2" id="KW-0378">Hydrolase</keyword>
<dbReference type="SUPFAM" id="SSF51261">
    <property type="entry name" value="Duplicated hybrid motif"/>
    <property type="match status" value="1"/>
</dbReference>
<dbReference type="InterPro" id="IPR011055">
    <property type="entry name" value="Dup_hybrid_motif"/>
</dbReference>
<evidence type="ECO:0000259" key="1">
    <source>
        <dbReference type="Pfam" id="PF01551"/>
    </source>
</evidence>
<feature type="domain" description="M23ase beta-sheet core" evidence="1">
    <location>
        <begin position="208"/>
        <end position="302"/>
    </location>
</feature>
<dbReference type="PANTHER" id="PTHR21666">
    <property type="entry name" value="PEPTIDASE-RELATED"/>
    <property type="match status" value="1"/>
</dbReference>
<dbReference type="InterPro" id="IPR016047">
    <property type="entry name" value="M23ase_b-sheet_dom"/>
</dbReference>
<dbReference type="PANTHER" id="PTHR21666:SF291">
    <property type="entry name" value="STAGE II SPORULATION PROTEIN Q"/>
    <property type="match status" value="1"/>
</dbReference>
<dbReference type="FunFam" id="2.70.70.10:FF:000006">
    <property type="entry name" value="M23 family peptidase"/>
    <property type="match status" value="1"/>
</dbReference>
<proteinExistence type="predicted"/>
<accession>A0AAW9QZN0</accession>
<dbReference type="Pfam" id="PF01551">
    <property type="entry name" value="Peptidase_M23"/>
    <property type="match status" value="1"/>
</dbReference>
<name>A0AAW9QZN0_9GAMM</name>
<dbReference type="Proteomes" id="UP001364472">
    <property type="component" value="Unassembled WGS sequence"/>
</dbReference>
<gene>
    <name evidence="2" type="ORF">WB794_00595</name>
</gene>
<dbReference type="AlphaFoldDB" id="A0AAW9QZN0"/>
<dbReference type="EC" id="3.4.-.-" evidence="2"/>
<reference evidence="2 3" key="1">
    <citation type="journal article" date="2016" name="Antonie Van Leeuwenhoek">
        <title>Denitratimonas tolerans gen. nov., sp. nov., a denitrifying bacterium isolated from a bioreactor for tannery wastewater treatment.</title>
        <authorList>
            <person name="Han S.I."/>
            <person name="Kim J.O."/>
            <person name="Lee Y.R."/>
            <person name="Ekpeghere K.I."/>
            <person name="Koh S.C."/>
            <person name="Whang K.S."/>
        </authorList>
    </citation>
    <scope>NUCLEOTIDE SEQUENCE [LARGE SCALE GENOMIC DNA]</scope>
    <source>
        <strain evidence="2 3">KACC 17565</strain>
    </source>
</reference>
<dbReference type="EMBL" id="JBBDHC010000001">
    <property type="protein sequence ID" value="MEJ1248181.1"/>
    <property type="molecule type" value="Genomic_DNA"/>
</dbReference>
<dbReference type="RefSeq" id="WP_337333893.1">
    <property type="nucleotide sequence ID" value="NZ_JBBDHC010000001.1"/>
</dbReference>
<evidence type="ECO:0000313" key="3">
    <source>
        <dbReference type="Proteomes" id="UP001364472"/>
    </source>
</evidence>
<dbReference type="CDD" id="cd12797">
    <property type="entry name" value="M23_peptidase"/>
    <property type="match status" value="1"/>
</dbReference>
<evidence type="ECO:0000313" key="2">
    <source>
        <dbReference type="EMBL" id="MEJ1248181.1"/>
    </source>
</evidence>
<organism evidence="2 3">
    <name type="scientific">Denitratimonas tolerans</name>
    <dbReference type="NCBI Taxonomy" id="1338420"/>
    <lineage>
        <taxon>Bacteria</taxon>
        <taxon>Pseudomonadati</taxon>
        <taxon>Pseudomonadota</taxon>
        <taxon>Gammaproteobacteria</taxon>
        <taxon>Lysobacterales</taxon>
        <taxon>Lysobacteraceae</taxon>
        <taxon>Denitratimonas</taxon>
    </lineage>
</organism>
<sequence>MNVIIVSKFFKTPRKLCLREPRIIAALGTAILLLVGLSAAGGYGMHALVTDAAGARVDGLREGIEQQRVAFEQARSDSQRELNAMSVKLAELQAHATRLNALGARLTKIARLDDGEFNFDEPPAVGGPVARQGGETTAAPSGLELGSSIDALVRQVSVQSQQLSLLESVLADRELDASMLPTGLPVRAGYASSGFGRRSDPFSGFNEFHKGVDFSGPRGSDVLTVADGVVQFSGRRNGYGNTVEIDHGNGYMTRYAHNSENIVAVGDRVKAGQMIAKMGSTGRSTGSHVHFEVWLDGRVVNPGQYLRNARG</sequence>
<dbReference type="GO" id="GO:0004222">
    <property type="term" value="F:metalloendopeptidase activity"/>
    <property type="evidence" value="ECO:0007669"/>
    <property type="project" value="TreeGrafter"/>
</dbReference>
<comment type="caution">
    <text evidence="2">The sequence shown here is derived from an EMBL/GenBank/DDBJ whole genome shotgun (WGS) entry which is preliminary data.</text>
</comment>